<feature type="domain" description="Major facilitator superfamily (MFS) profile" evidence="6">
    <location>
        <begin position="46"/>
        <end position="414"/>
    </location>
</feature>
<dbReference type="AlphaFoldDB" id="A0A0C3HFN2"/>
<dbReference type="STRING" id="913774.A0A0C3HFN2"/>
<dbReference type="InterPro" id="IPR020846">
    <property type="entry name" value="MFS_dom"/>
</dbReference>
<dbReference type="PANTHER" id="PTHR23502">
    <property type="entry name" value="MAJOR FACILITATOR SUPERFAMILY"/>
    <property type="match status" value="1"/>
</dbReference>
<keyword evidence="3 5" id="KW-1133">Transmembrane helix</keyword>
<feature type="transmembrane region" description="Helical" evidence="5">
    <location>
        <begin position="232"/>
        <end position="252"/>
    </location>
</feature>
<dbReference type="GO" id="GO:0005886">
    <property type="term" value="C:plasma membrane"/>
    <property type="evidence" value="ECO:0007669"/>
    <property type="project" value="TreeGrafter"/>
</dbReference>
<comment type="subcellular location">
    <subcellularLocation>
        <location evidence="1">Membrane</location>
        <topology evidence="1">Multi-pass membrane protein</topology>
    </subcellularLocation>
</comment>
<evidence type="ECO:0000313" key="8">
    <source>
        <dbReference type="Proteomes" id="UP000054321"/>
    </source>
</evidence>
<sequence length="414" mass="44802">MELSNHDARVPEEKPKPIDVGTVESHLTLEYFDDPARWSVARKTFIVIAGLLIVFNSTLNSSLPSGAASYIGDYFNVSSKFQLALLVSMFLIGYVLGPTVFSPLSELYGRRIILTVTFTIFMLSTLACALSNSWPLLLSFRLIAGICASAPITVVSGVYSDIFPDPETRGRALTLNLIGTTFGPVLGPTISGFIAPISWRWTFWISLAFAGFTCPFVIFHPGTYGMSAGVSGMAFVPLGIGTAISGLLFLVYDRILRKGKEAGEKWALDEEYRRLPLACIGGPICVISLFWLGWTSRASIHWIVPMLAGLFYGCGIELTFIALLNYIADAYAQWTASAMACSTISRSLLAVLLPLATDPLYGALGVAWASGLLGLVSLVMCAAPFLFLRYGKWLRARSTLAGMPRDGLDGRLGG</sequence>
<dbReference type="PROSITE" id="PS50850">
    <property type="entry name" value="MFS"/>
    <property type="match status" value="1"/>
</dbReference>
<dbReference type="Proteomes" id="UP000054321">
    <property type="component" value="Unassembled WGS sequence"/>
</dbReference>
<evidence type="ECO:0000259" key="6">
    <source>
        <dbReference type="PROSITE" id="PS50850"/>
    </source>
</evidence>
<reference evidence="7 8" key="1">
    <citation type="submission" date="2014-04" db="EMBL/GenBank/DDBJ databases">
        <authorList>
            <consortium name="DOE Joint Genome Institute"/>
            <person name="Kuo A."/>
            <person name="Martino E."/>
            <person name="Perotto S."/>
            <person name="Kohler A."/>
            <person name="Nagy L.G."/>
            <person name="Floudas D."/>
            <person name="Copeland A."/>
            <person name="Barry K.W."/>
            <person name="Cichocki N."/>
            <person name="Veneault-Fourrey C."/>
            <person name="LaButti K."/>
            <person name="Lindquist E.A."/>
            <person name="Lipzen A."/>
            <person name="Lundell T."/>
            <person name="Morin E."/>
            <person name="Murat C."/>
            <person name="Sun H."/>
            <person name="Tunlid A."/>
            <person name="Henrissat B."/>
            <person name="Grigoriev I.V."/>
            <person name="Hibbett D.S."/>
            <person name="Martin F."/>
            <person name="Nordberg H.P."/>
            <person name="Cantor M.N."/>
            <person name="Hua S.X."/>
        </authorList>
    </citation>
    <scope>NUCLEOTIDE SEQUENCE [LARGE SCALE GENOMIC DNA]</scope>
    <source>
        <strain evidence="7 8">Zn</strain>
    </source>
</reference>
<evidence type="ECO:0000256" key="1">
    <source>
        <dbReference type="ARBA" id="ARBA00004141"/>
    </source>
</evidence>
<feature type="transmembrane region" description="Helical" evidence="5">
    <location>
        <begin position="275"/>
        <end position="294"/>
    </location>
</feature>
<evidence type="ECO:0000256" key="4">
    <source>
        <dbReference type="ARBA" id="ARBA00023136"/>
    </source>
</evidence>
<dbReference type="Pfam" id="PF07690">
    <property type="entry name" value="MFS_1"/>
    <property type="match status" value="1"/>
</dbReference>
<protein>
    <recommendedName>
        <fullName evidence="6">Major facilitator superfamily (MFS) profile domain-containing protein</fullName>
    </recommendedName>
</protein>
<dbReference type="EMBL" id="KN832870">
    <property type="protein sequence ID" value="KIN07036.1"/>
    <property type="molecule type" value="Genomic_DNA"/>
</dbReference>
<reference evidence="8" key="2">
    <citation type="submission" date="2015-01" db="EMBL/GenBank/DDBJ databases">
        <title>Evolutionary Origins and Diversification of the Mycorrhizal Mutualists.</title>
        <authorList>
            <consortium name="DOE Joint Genome Institute"/>
            <consortium name="Mycorrhizal Genomics Consortium"/>
            <person name="Kohler A."/>
            <person name="Kuo A."/>
            <person name="Nagy L.G."/>
            <person name="Floudas D."/>
            <person name="Copeland A."/>
            <person name="Barry K.W."/>
            <person name="Cichocki N."/>
            <person name="Veneault-Fourrey C."/>
            <person name="LaButti K."/>
            <person name="Lindquist E.A."/>
            <person name="Lipzen A."/>
            <person name="Lundell T."/>
            <person name="Morin E."/>
            <person name="Murat C."/>
            <person name="Riley R."/>
            <person name="Ohm R."/>
            <person name="Sun H."/>
            <person name="Tunlid A."/>
            <person name="Henrissat B."/>
            <person name="Grigoriev I.V."/>
            <person name="Hibbett D.S."/>
            <person name="Martin F."/>
        </authorList>
    </citation>
    <scope>NUCLEOTIDE SEQUENCE [LARGE SCALE GENOMIC DNA]</scope>
    <source>
        <strain evidence="8">Zn</strain>
    </source>
</reference>
<feature type="transmembrane region" description="Helical" evidence="5">
    <location>
        <begin position="83"/>
        <end position="101"/>
    </location>
</feature>
<dbReference type="HOGENOM" id="CLU_008455_11_2_1"/>
<keyword evidence="2 5" id="KW-0812">Transmembrane</keyword>
<dbReference type="GO" id="GO:0022857">
    <property type="term" value="F:transmembrane transporter activity"/>
    <property type="evidence" value="ECO:0007669"/>
    <property type="project" value="InterPro"/>
</dbReference>
<feature type="transmembrane region" description="Helical" evidence="5">
    <location>
        <begin position="368"/>
        <end position="388"/>
    </location>
</feature>
<feature type="transmembrane region" description="Helical" evidence="5">
    <location>
        <begin position="45"/>
        <end position="63"/>
    </location>
</feature>
<dbReference type="SUPFAM" id="SSF103473">
    <property type="entry name" value="MFS general substrate transporter"/>
    <property type="match status" value="1"/>
</dbReference>
<keyword evidence="8" id="KW-1185">Reference proteome</keyword>
<evidence type="ECO:0000256" key="2">
    <source>
        <dbReference type="ARBA" id="ARBA00022692"/>
    </source>
</evidence>
<evidence type="ECO:0000256" key="3">
    <source>
        <dbReference type="ARBA" id="ARBA00022989"/>
    </source>
</evidence>
<dbReference type="InterPro" id="IPR011701">
    <property type="entry name" value="MFS"/>
</dbReference>
<dbReference type="PANTHER" id="PTHR23502:SF74">
    <property type="entry name" value="MAJOR FACILITATOR SUPERFAMILY (MFS) PROFILE DOMAIN-CONTAINING PROTEIN"/>
    <property type="match status" value="1"/>
</dbReference>
<accession>A0A0C3HFN2</accession>
<feature type="transmembrane region" description="Helical" evidence="5">
    <location>
        <begin position="201"/>
        <end position="220"/>
    </location>
</feature>
<gene>
    <name evidence="7" type="ORF">OIDMADRAFT_46944</name>
</gene>
<name>A0A0C3HFN2_OIDMZ</name>
<dbReference type="OrthoDB" id="5141738at2759"/>
<feature type="transmembrane region" description="Helical" evidence="5">
    <location>
        <begin position="336"/>
        <end position="356"/>
    </location>
</feature>
<feature type="transmembrane region" description="Helical" evidence="5">
    <location>
        <begin position="113"/>
        <end position="134"/>
    </location>
</feature>
<dbReference type="InParanoid" id="A0A0C3HFN2"/>
<keyword evidence="4 5" id="KW-0472">Membrane</keyword>
<dbReference type="Gene3D" id="1.20.1250.20">
    <property type="entry name" value="MFS general substrate transporter like domains"/>
    <property type="match status" value="2"/>
</dbReference>
<proteinExistence type="predicted"/>
<evidence type="ECO:0000256" key="5">
    <source>
        <dbReference type="SAM" id="Phobius"/>
    </source>
</evidence>
<dbReference type="InterPro" id="IPR036259">
    <property type="entry name" value="MFS_trans_sf"/>
</dbReference>
<feature type="transmembrane region" description="Helical" evidence="5">
    <location>
        <begin position="300"/>
        <end position="324"/>
    </location>
</feature>
<organism evidence="7 8">
    <name type="scientific">Oidiodendron maius (strain Zn)</name>
    <dbReference type="NCBI Taxonomy" id="913774"/>
    <lineage>
        <taxon>Eukaryota</taxon>
        <taxon>Fungi</taxon>
        <taxon>Dikarya</taxon>
        <taxon>Ascomycota</taxon>
        <taxon>Pezizomycotina</taxon>
        <taxon>Leotiomycetes</taxon>
        <taxon>Leotiomycetes incertae sedis</taxon>
        <taxon>Myxotrichaceae</taxon>
        <taxon>Oidiodendron</taxon>
    </lineage>
</organism>
<evidence type="ECO:0000313" key="7">
    <source>
        <dbReference type="EMBL" id="KIN07036.1"/>
    </source>
</evidence>